<keyword evidence="6 8" id="KW-1133">Transmembrane helix</keyword>
<comment type="similarity">
    <text evidence="2 8">Belongs to the 4-toluene sulfonate uptake permease (TSUP) (TC 2.A.102) family.</text>
</comment>
<keyword evidence="4 8" id="KW-1003">Cell membrane</keyword>
<dbReference type="Proteomes" id="UP001597368">
    <property type="component" value="Unassembled WGS sequence"/>
</dbReference>
<proteinExistence type="inferred from homology"/>
<evidence type="ECO:0000256" key="3">
    <source>
        <dbReference type="ARBA" id="ARBA00022448"/>
    </source>
</evidence>
<evidence type="ECO:0000256" key="7">
    <source>
        <dbReference type="ARBA" id="ARBA00023136"/>
    </source>
</evidence>
<evidence type="ECO:0000313" key="10">
    <source>
        <dbReference type="Proteomes" id="UP001597368"/>
    </source>
</evidence>
<feature type="transmembrane region" description="Helical" evidence="8">
    <location>
        <begin position="63"/>
        <end position="83"/>
    </location>
</feature>
<keyword evidence="7 8" id="KW-0472">Membrane</keyword>
<reference evidence="10" key="1">
    <citation type="journal article" date="2019" name="Int. J. Syst. Evol. Microbiol.">
        <title>The Global Catalogue of Microorganisms (GCM) 10K type strain sequencing project: providing services to taxonomists for standard genome sequencing and annotation.</title>
        <authorList>
            <consortium name="The Broad Institute Genomics Platform"/>
            <consortium name="The Broad Institute Genome Sequencing Center for Infectious Disease"/>
            <person name="Wu L."/>
            <person name="Ma J."/>
        </authorList>
    </citation>
    <scope>NUCLEOTIDE SEQUENCE [LARGE SCALE GENOMIC DNA]</scope>
    <source>
        <strain evidence="10">ICMP 6774ER</strain>
    </source>
</reference>
<comment type="subcellular location">
    <subcellularLocation>
        <location evidence="1 8">Cell membrane</location>
        <topology evidence="1 8">Multi-pass membrane protein</topology>
    </subcellularLocation>
</comment>
<evidence type="ECO:0000256" key="1">
    <source>
        <dbReference type="ARBA" id="ARBA00004651"/>
    </source>
</evidence>
<evidence type="ECO:0000256" key="2">
    <source>
        <dbReference type="ARBA" id="ARBA00009142"/>
    </source>
</evidence>
<keyword evidence="5 8" id="KW-0812">Transmembrane</keyword>
<accession>A0ABW4SQ98</accession>
<sequence>MPVIVVVAAFAQGVTGFGFALVAAPLLAVVAGPKESVVALCLIALPINAWSSLRHRRVACRDVAVRMVGAAAAVAPVGVWLLSVLSDRVMQGVIGVVVLCLTVTMIKGIRVSSHGGLLDLLGGACAGILSTSTGTNGPPLVIAMQIQGISGPRLRATLAWVFFASGLVSLALLNAAGSVNTESLISAGIGWPFAFVGRQLGERVAGLLAPRCGEGFVAILLFASAATAIVTAMKS</sequence>
<gene>
    <name evidence="9" type="ORF">ACFSKW_06650</name>
</gene>
<name>A0ABW4SQ98_9ACTN</name>
<feature type="transmembrane region" description="Helical" evidence="8">
    <location>
        <begin position="89"/>
        <end position="106"/>
    </location>
</feature>
<keyword evidence="3" id="KW-0813">Transport</keyword>
<comment type="caution">
    <text evidence="9">The sequence shown here is derived from an EMBL/GenBank/DDBJ whole genome shotgun (WGS) entry which is preliminary data.</text>
</comment>
<dbReference type="EMBL" id="JBHUFV010000010">
    <property type="protein sequence ID" value="MFD1931155.1"/>
    <property type="molecule type" value="Genomic_DNA"/>
</dbReference>
<evidence type="ECO:0000256" key="5">
    <source>
        <dbReference type="ARBA" id="ARBA00022692"/>
    </source>
</evidence>
<evidence type="ECO:0000256" key="8">
    <source>
        <dbReference type="RuleBase" id="RU363041"/>
    </source>
</evidence>
<keyword evidence="10" id="KW-1185">Reference proteome</keyword>
<evidence type="ECO:0000256" key="6">
    <source>
        <dbReference type="ARBA" id="ARBA00022989"/>
    </source>
</evidence>
<feature type="transmembrane region" description="Helical" evidence="8">
    <location>
        <begin position="215"/>
        <end position="233"/>
    </location>
</feature>
<evidence type="ECO:0000313" key="9">
    <source>
        <dbReference type="EMBL" id="MFD1931155.1"/>
    </source>
</evidence>
<evidence type="ECO:0000256" key="4">
    <source>
        <dbReference type="ARBA" id="ARBA00022475"/>
    </source>
</evidence>
<dbReference type="InterPro" id="IPR052017">
    <property type="entry name" value="TSUP"/>
</dbReference>
<dbReference type="PANTHER" id="PTHR30269:SF37">
    <property type="entry name" value="MEMBRANE TRANSPORTER PROTEIN"/>
    <property type="match status" value="1"/>
</dbReference>
<protein>
    <recommendedName>
        <fullName evidence="8">Probable membrane transporter protein</fullName>
    </recommendedName>
</protein>
<feature type="transmembrane region" description="Helical" evidence="8">
    <location>
        <begin position="157"/>
        <end position="176"/>
    </location>
</feature>
<organism evidence="9 10">
    <name type="scientific">Nonomuraea mangrovi</name>
    <dbReference type="NCBI Taxonomy" id="2316207"/>
    <lineage>
        <taxon>Bacteria</taxon>
        <taxon>Bacillati</taxon>
        <taxon>Actinomycetota</taxon>
        <taxon>Actinomycetes</taxon>
        <taxon>Streptosporangiales</taxon>
        <taxon>Streptosporangiaceae</taxon>
        <taxon>Nonomuraea</taxon>
    </lineage>
</organism>
<dbReference type="RefSeq" id="WP_379570251.1">
    <property type="nucleotide sequence ID" value="NZ_JBHUFV010000010.1"/>
</dbReference>
<dbReference type="InterPro" id="IPR002781">
    <property type="entry name" value="TM_pro_TauE-like"/>
</dbReference>
<dbReference type="Pfam" id="PF01925">
    <property type="entry name" value="TauE"/>
    <property type="match status" value="1"/>
</dbReference>
<dbReference type="PANTHER" id="PTHR30269">
    <property type="entry name" value="TRANSMEMBRANE PROTEIN YFCA"/>
    <property type="match status" value="1"/>
</dbReference>